<comment type="caution">
    <text evidence="6">The sequence shown here is derived from an EMBL/GenBank/DDBJ whole genome shotgun (WGS) entry which is preliminary data.</text>
</comment>
<keyword evidence="7" id="KW-1185">Reference proteome</keyword>
<dbReference type="Pfam" id="PF04542">
    <property type="entry name" value="Sigma70_r2"/>
    <property type="match status" value="1"/>
</dbReference>
<keyword evidence="2" id="KW-0731">Sigma factor</keyword>
<keyword evidence="1" id="KW-0805">Transcription regulation</keyword>
<protein>
    <submittedName>
        <fullName evidence="6">Sigma-70 family RNA polymerase sigma factor</fullName>
    </submittedName>
</protein>
<evidence type="ECO:0000256" key="3">
    <source>
        <dbReference type="ARBA" id="ARBA00023125"/>
    </source>
</evidence>
<accession>A0ABS6F4I7</accession>
<dbReference type="EMBL" id="JAHLQL010000004">
    <property type="protein sequence ID" value="MBU5592523.1"/>
    <property type="molecule type" value="Genomic_DNA"/>
</dbReference>
<keyword evidence="4" id="KW-0804">Transcription</keyword>
<evidence type="ECO:0000256" key="1">
    <source>
        <dbReference type="ARBA" id="ARBA00023015"/>
    </source>
</evidence>
<dbReference type="NCBIfam" id="TIGR02937">
    <property type="entry name" value="sigma70-ECF"/>
    <property type="match status" value="1"/>
</dbReference>
<evidence type="ECO:0000256" key="2">
    <source>
        <dbReference type="ARBA" id="ARBA00023082"/>
    </source>
</evidence>
<gene>
    <name evidence="6" type="ORF">KQI89_12230</name>
</gene>
<proteinExistence type="predicted"/>
<reference evidence="6 7" key="1">
    <citation type="submission" date="2021-06" db="EMBL/GenBank/DDBJ databases">
        <authorList>
            <person name="Sun Q."/>
            <person name="Li D."/>
        </authorList>
    </citation>
    <scope>NUCLEOTIDE SEQUENCE [LARGE SCALE GENOMIC DNA]</scope>
    <source>
        <strain evidence="6 7">MSJ-4</strain>
    </source>
</reference>
<evidence type="ECO:0000259" key="5">
    <source>
        <dbReference type="Pfam" id="PF04542"/>
    </source>
</evidence>
<evidence type="ECO:0000256" key="4">
    <source>
        <dbReference type="ARBA" id="ARBA00023163"/>
    </source>
</evidence>
<evidence type="ECO:0000313" key="7">
    <source>
        <dbReference type="Proteomes" id="UP000736583"/>
    </source>
</evidence>
<dbReference type="Proteomes" id="UP000736583">
    <property type="component" value="Unassembled WGS sequence"/>
</dbReference>
<dbReference type="InterPro" id="IPR014284">
    <property type="entry name" value="RNA_pol_sigma-70_dom"/>
</dbReference>
<feature type="domain" description="RNA polymerase sigma-70 region 2" evidence="5">
    <location>
        <begin position="22"/>
        <end position="89"/>
    </location>
</feature>
<sequence length="189" mass="22304">MNMKETIRRAKEGDNKAKTIILEKYKPLLYSLVRSIYIKDYEDDDLIQIGFESILKAIDKYDLNKGANFGGYLKQAIKNNYYYLIRQKAKYNYDVSLNKCTEDGIEFQDMLEDNFYLEEDIINKEEKEELYVALDTLTEEERELLKIIFTKGHGGINYYANLKGIKYGTAAMRKERAIEKLRKIMVNNR</sequence>
<evidence type="ECO:0000313" key="6">
    <source>
        <dbReference type="EMBL" id="MBU5592523.1"/>
    </source>
</evidence>
<keyword evidence="3" id="KW-0238">DNA-binding</keyword>
<dbReference type="InterPro" id="IPR007627">
    <property type="entry name" value="RNA_pol_sigma70_r2"/>
</dbReference>
<organism evidence="6 7">
    <name type="scientific">Clostridium simiarum</name>
    <dbReference type="NCBI Taxonomy" id="2841506"/>
    <lineage>
        <taxon>Bacteria</taxon>
        <taxon>Bacillati</taxon>
        <taxon>Bacillota</taxon>
        <taxon>Clostridia</taxon>
        <taxon>Eubacteriales</taxon>
        <taxon>Clostridiaceae</taxon>
        <taxon>Clostridium</taxon>
    </lineage>
</organism>
<name>A0ABS6F4I7_9CLOT</name>
<dbReference type="RefSeq" id="WP_216457298.1">
    <property type="nucleotide sequence ID" value="NZ_JAHLQL010000004.1"/>
</dbReference>
<dbReference type="PANTHER" id="PTHR30385">
    <property type="entry name" value="SIGMA FACTOR F FLAGELLAR"/>
    <property type="match status" value="1"/>
</dbReference>